<dbReference type="Gene3D" id="3.40.190.10">
    <property type="entry name" value="Periplasmic binding protein-like II"/>
    <property type="match status" value="2"/>
</dbReference>
<evidence type="ECO:0000313" key="5">
    <source>
        <dbReference type="Proteomes" id="UP000605086"/>
    </source>
</evidence>
<dbReference type="InterPro" id="IPR001638">
    <property type="entry name" value="Solute-binding_3/MltF_N"/>
</dbReference>
<protein>
    <submittedName>
        <fullName evidence="4">Quinoprotein dehydrogenase-associated putative ABC transporter substrate-binding protein</fullName>
    </submittedName>
</protein>
<gene>
    <name evidence="4" type="ORF">GBZ48_07195</name>
</gene>
<name>A0ABX2K6C1_9PROT</name>
<dbReference type="Pfam" id="PF00497">
    <property type="entry name" value="SBP_bac_3"/>
    <property type="match status" value="1"/>
</dbReference>
<dbReference type="SUPFAM" id="SSF53850">
    <property type="entry name" value="Periplasmic binding protein-like II"/>
    <property type="match status" value="1"/>
</dbReference>
<accession>A0ABX2K6C1</accession>
<feature type="signal peptide" evidence="2">
    <location>
        <begin position="1"/>
        <end position="21"/>
    </location>
</feature>
<dbReference type="RefSeq" id="WP_174470424.1">
    <property type="nucleotide sequence ID" value="NZ_JAGINN010000036.1"/>
</dbReference>
<dbReference type="SMART" id="SM00062">
    <property type="entry name" value="PBPb"/>
    <property type="match status" value="1"/>
</dbReference>
<comment type="caution">
    <text evidence="4">The sequence shown here is derived from an EMBL/GenBank/DDBJ whole genome shotgun (WGS) entry which is preliminary data.</text>
</comment>
<evidence type="ECO:0000256" key="2">
    <source>
        <dbReference type="SAM" id="SignalP"/>
    </source>
</evidence>
<evidence type="ECO:0000259" key="3">
    <source>
        <dbReference type="SMART" id="SM00062"/>
    </source>
</evidence>
<proteinExistence type="predicted"/>
<dbReference type="EMBL" id="WHOS01000006">
    <property type="protein sequence ID" value="NUA99071.1"/>
    <property type="molecule type" value="Genomic_DNA"/>
</dbReference>
<dbReference type="PANTHER" id="PTHR35936:SF17">
    <property type="entry name" value="ARGININE-BINDING EXTRACELLULAR PROTEIN ARTP"/>
    <property type="match status" value="1"/>
</dbReference>
<evidence type="ECO:0000313" key="4">
    <source>
        <dbReference type="EMBL" id="NUA99071.1"/>
    </source>
</evidence>
<feature type="chain" id="PRO_5046011336" evidence="2">
    <location>
        <begin position="22"/>
        <end position="266"/>
    </location>
</feature>
<sequence>MRRPSLPTLLVACLLASPTTAAETLRVCADPNNLPYSNDRGEGFENRIMELLAHDMGIKVGYTWWAQRRGFIRNTLKAGLCDVIAGVPSTMEMLAVTRPYYRSTYVFVTATDRGLDIRSFDDPRLRSLKVGVQMIGDDFSNAPPAHALSRRGIVTNVRGYLVYGDYTKPNPTARIVEAVVNGELDVAVVWGPQAGYFAARQPAPLTIMPVTPGVDSPTLPMMFDISMGLRKEDVTLRRRLEDAVERNRAAIDRILADYGVPRTDPP</sequence>
<organism evidence="4 5">
    <name type="scientific">Azospirillum melinis</name>
    <dbReference type="NCBI Taxonomy" id="328839"/>
    <lineage>
        <taxon>Bacteria</taxon>
        <taxon>Pseudomonadati</taxon>
        <taxon>Pseudomonadota</taxon>
        <taxon>Alphaproteobacteria</taxon>
        <taxon>Rhodospirillales</taxon>
        <taxon>Azospirillaceae</taxon>
        <taxon>Azospirillum</taxon>
    </lineage>
</organism>
<dbReference type="NCBIfam" id="TIGR03871">
    <property type="entry name" value="ABC_peri_MoxJ_2"/>
    <property type="match status" value="1"/>
</dbReference>
<dbReference type="Proteomes" id="UP000605086">
    <property type="component" value="Unassembled WGS sequence"/>
</dbReference>
<keyword evidence="5" id="KW-1185">Reference proteome</keyword>
<dbReference type="InterPro" id="IPR022448">
    <property type="entry name" value="Quinoprotein_dehydrogenase"/>
</dbReference>
<evidence type="ECO:0000256" key="1">
    <source>
        <dbReference type="ARBA" id="ARBA00022729"/>
    </source>
</evidence>
<feature type="domain" description="Solute-binding protein family 3/N-terminal" evidence="3">
    <location>
        <begin position="24"/>
        <end position="257"/>
    </location>
</feature>
<dbReference type="PANTHER" id="PTHR35936">
    <property type="entry name" value="MEMBRANE-BOUND LYTIC MUREIN TRANSGLYCOSYLASE F"/>
    <property type="match status" value="1"/>
</dbReference>
<reference evidence="4 5" key="1">
    <citation type="submission" date="2019-10" db="EMBL/GenBank/DDBJ databases">
        <title>Genome sequence of Azospirillum melinis.</title>
        <authorList>
            <person name="Ambrosini A."/>
            <person name="Sant'Anna F.H."/>
            <person name="Cassan F.D."/>
            <person name="Souza E.M."/>
            <person name="Passaglia L.M.P."/>
        </authorList>
    </citation>
    <scope>NUCLEOTIDE SEQUENCE [LARGE SCALE GENOMIC DNA]</scope>
    <source>
        <strain evidence="4 5">TMCY0552</strain>
    </source>
</reference>
<keyword evidence="1 2" id="KW-0732">Signal</keyword>